<dbReference type="EMBL" id="GECZ01008201">
    <property type="protein sequence ID" value="JAS61568.1"/>
    <property type="molecule type" value="Transcribed_RNA"/>
</dbReference>
<evidence type="ECO:0000313" key="1">
    <source>
        <dbReference type="EMBL" id="JAS61568.1"/>
    </source>
</evidence>
<gene>
    <name evidence="1" type="ORF">g.18107</name>
</gene>
<organism evidence="1">
    <name type="scientific">Cuerna arida</name>
    <dbReference type="NCBI Taxonomy" id="1464854"/>
    <lineage>
        <taxon>Eukaryota</taxon>
        <taxon>Metazoa</taxon>
        <taxon>Ecdysozoa</taxon>
        <taxon>Arthropoda</taxon>
        <taxon>Hexapoda</taxon>
        <taxon>Insecta</taxon>
        <taxon>Pterygota</taxon>
        <taxon>Neoptera</taxon>
        <taxon>Paraneoptera</taxon>
        <taxon>Hemiptera</taxon>
        <taxon>Auchenorrhyncha</taxon>
        <taxon>Membracoidea</taxon>
        <taxon>Cicadellidae</taxon>
        <taxon>Cicadellinae</taxon>
        <taxon>Proconiini</taxon>
        <taxon>Cuerna</taxon>
    </lineage>
</organism>
<accession>A0A1B6GGK0</accession>
<name>A0A1B6GGK0_9HEMI</name>
<protein>
    <submittedName>
        <fullName evidence="1">Uncharacterized protein</fullName>
    </submittedName>
</protein>
<sequence>MNANLKLLYGMDKDEVLEILQKAVEKYNTDNCTKKRLYSLIESPYNLRYTKRYSAYDLIKWQKSGQKQMVKLYPNTVSEIKKNDINNCPNKRLFNFQKQLFCSLKRLKRCKIQRFPKCRRNKGRENVDHHQNTVVRREVTSTESALSRKRRKLYSEPNFHKVCFD</sequence>
<reference evidence="1" key="1">
    <citation type="submission" date="2015-11" db="EMBL/GenBank/DDBJ databases">
        <title>De novo transcriptome assembly of four potential Pierce s Disease insect vectors from Arizona vineyards.</title>
        <authorList>
            <person name="Tassone E.E."/>
        </authorList>
    </citation>
    <scope>NUCLEOTIDE SEQUENCE</scope>
</reference>
<dbReference type="AlphaFoldDB" id="A0A1B6GGK0"/>
<proteinExistence type="predicted"/>